<dbReference type="AlphaFoldDB" id="A0A6J4ND14"/>
<reference evidence="1" key="1">
    <citation type="submission" date="2020-02" db="EMBL/GenBank/DDBJ databases">
        <authorList>
            <person name="Meier V. D."/>
        </authorList>
    </citation>
    <scope>NUCLEOTIDE SEQUENCE</scope>
    <source>
        <strain evidence="1">AVDCRST_MAG93</strain>
    </source>
</reference>
<organism evidence="1">
    <name type="scientific">uncultured Chloroflexia bacterium</name>
    <dbReference type="NCBI Taxonomy" id="1672391"/>
    <lineage>
        <taxon>Bacteria</taxon>
        <taxon>Bacillati</taxon>
        <taxon>Chloroflexota</taxon>
        <taxon>Chloroflexia</taxon>
        <taxon>environmental samples</taxon>
    </lineage>
</organism>
<protein>
    <submittedName>
        <fullName evidence="1">Uncharacterized protein</fullName>
    </submittedName>
</protein>
<dbReference type="EMBL" id="CADCTR010003110">
    <property type="protein sequence ID" value="CAA9382547.1"/>
    <property type="molecule type" value="Genomic_DNA"/>
</dbReference>
<feature type="non-terminal residue" evidence="1">
    <location>
        <position position="1"/>
    </location>
</feature>
<accession>A0A6J4ND14</accession>
<gene>
    <name evidence="1" type="ORF">AVDCRST_MAG93-9271</name>
</gene>
<name>A0A6J4ND14_9CHLR</name>
<sequence length="24" mass="2588">PTFGAFAVALGWDQWLEALPLVVS</sequence>
<proteinExistence type="predicted"/>
<evidence type="ECO:0000313" key="1">
    <source>
        <dbReference type="EMBL" id="CAA9382547.1"/>
    </source>
</evidence>